<dbReference type="InterPro" id="IPR036390">
    <property type="entry name" value="WH_DNA-bd_sf"/>
</dbReference>
<proteinExistence type="predicted"/>
<dbReference type="InterPro" id="IPR018309">
    <property type="entry name" value="Tscrpt_reg_PadR_C"/>
</dbReference>
<organism evidence="3 4">
    <name type="scientific">Nodularia spumigena CENA596</name>
    <dbReference type="NCBI Taxonomy" id="1819295"/>
    <lineage>
        <taxon>Bacteria</taxon>
        <taxon>Bacillati</taxon>
        <taxon>Cyanobacteriota</taxon>
        <taxon>Cyanophyceae</taxon>
        <taxon>Nostocales</taxon>
        <taxon>Nodulariaceae</taxon>
        <taxon>Nodularia</taxon>
    </lineage>
</organism>
<dbReference type="Pfam" id="PF10400">
    <property type="entry name" value="Vir_act_alpha_C"/>
    <property type="match status" value="1"/>
</dbReference>
<comment type="caution">
    <text evidence="3">The sequence shown here is derived from an EMBL/GenBank/DDBJ whole genome shotgun (WGS) entry which is preliminary data.</text>
</comment>
<dbReference type="EMBL" id="LWAJ01000047">
    <property type="protein sequence ID" value="KZL51061.1"/>
    <property type="molecule type" value="Genomic_DNA"/>
</dbReference>
<evidence type="ECO:0000313" key="4">
    <source>
        <dbReference type="Proteomes" id="UP000076555"/>
    </source>
</evidence>
<dbReference type="InterPro" id="IPR005149">
    <property type="entry name" value="Tscrpt_reg_PadR_N"/>
</dbReference>
<evidence type="ECO:0000259" key="2">
    <source>
        <dbReference type="Pfam" id="PF10400"/>
    </source>
</evidence>
<dbReference type="RefSeq" id="WP_063871673.1">
    <property type="nucleotide sequence ID" value="NZ_CAWMRI010000047.1"/>
</dbReference>
<evidence type="ECO:0000313" key="3">
    <source>
        <dbReference type="EMBL" id="KZL51061.1"/>
    </source>
</evidence>
<dbReference type="Gene3D" id="6.10.140.190">
    <property type="match status" value="1"/>
</dbReference>
<dbReference type="InterPro" id="IPR036388">
    <property type="entry name" value="WH-like_DNA-bd_sf"/>
</dbReference>
<gene>
    <name evidence="3" type="ORF">A2T98_04095</name>
</gene>
<dbReference type="PANTHER" id="PTHR43252:SF4">
    <property type="entry name" value="TRANSCRIPTIONAL REGULATORY PROTEIN"/>
    <property type="match status" value="1"/>
</dbReference>
<dbReference type="PANTHER" id="PTHR43252">
    <property type="entry name" value="TRANSCRIPTIONAL REGULATOR YQJI"/>
    <property type="match status" value="1"/>
</dbReference>
<dbReference type="OrthoDB" id="9783723at2"/>
<dbReference type="Proteomes" id="UP000076555">
    <property type="component" value="Unassembled WGS sequence"/>
</dbReference>
<sequence>MSLAHAIASILLQSPQTGYDLSKEFSEKVSCYWQATSQQIYRELARMQEKGWVEVEVLPQSVRPDKKIYSLTDVGRQELISWIAQPSEPTAIRENLLVKVRGGFIIPEDILIREIQRRKQLHQQKLEYYQSRELEFGDVDHLSRPQRHMYLTLRCGIRYETMWIEWCDEAIACLLIPQESPE</sequence>
<protein>
    <submittedName>
        <fullName evidence="3">PadR family transcriptional regulator</fullName>
    </submittedName>
</protein>
<evidence type="ECO:0000259" key="1">
    <source>
        <dbReference type="Pfam" id="PF03551"/>
    </source>
</evidence>
<name>A0A161XMI3_NODSP</name>
<dbReference type="SUPFAM" id="SSF46785">
    <property type="entry name" value="Winged helix' DNA-binding domain"/>
    <property type="match status" value="1"/>
</dbReference>
<accession>A0A161XMI3</accession>
<dbReference type="AlphaFoldDB" id="A0A161XMI3"/>
<dbReference type="Gene3D" id="1.10.10.10">
    <property type="entry name" value="Winged helix-like DNA-binding domain superfamily/Winged helix DNA-binding domain"/>
    <property type="match status" value="1"/>
</dbReference>
<feature type="domain" description="Transcription regulator PadR C-terminal" evidence="2">
    <location>
        <begin position="92"/>
        <end position="173"/>
    </location>
</feature>
<dbReference type="Pfam" id="PF03551">
    <property type="entry name" value="PadR"/>
    <property type="match status" value="1"/>
</dbReference>
<feature type="domain" description="Transcription regulator PadR N-terminal" evidence="1">
    <location>
        <begin position="9"/>
        <end position="79"/>
    </location>
</feature>
<reference evidence="3 4" key="1">
    <citation type="submission" date="2016-04" db="EMBL/GenBank/DDBJ databases">
        <title>Draft Genome Assembly of the Bloom-forming Cyanobacterium Nodularia spumigena Strain CENA596 in Shrimp Production Ponds.</title>
        <authorList>
            <person name="Popin R.V."/>
            <person name="Rigonato J."/>
            <person name="Abreu V.A."/>
            <person name="Andreote A.P."/>
            <person name="Silveira S.B."/>
            <person name="Odebrecht C."/>
            <person name="Fiore M.F."/>
        </authorList>
    </citation>
    <scope>NUCLEOTIDE SEQUENCE [LARGE SCALE GENOMIC DNA]</scope>
    <source>
        <strain evidence="3 4">CENA596</strain>
    </source>
</reference>